<protein>
    <submittedName>
        <fullName evidence="1">Uncharacterized protein</fullName>
    </submittedName>
</protein>
<evidence type="ECO:0000313" key="2">
    <source>
        <dbReference type="Proteomes" id="UP001383192"/>
    </source>
</evidence>
<accession>A0AAW0BHC1</accession>
<name>A0AAW0BHC1_9AGAR</name>
<sequence length="216" mass="24081">MLSCPALYKVQSDTNASSSFVEKSIIEESLIKVNELSLRSRYALRFSGRFHNVLFFDALLVDEWFTRRDIGCLLLVEPFLAAAAVYSEFDRLPIQITLFSPHRTNSQRHLYHGCGCSEIAAAVWSMKAIQCRLDINPEGFEASLLEFGVNSTQLLTLAFVYCVLYLLRCTPSFGTKTPPGAEENSSFKGLRSTLSRVEGIDYEYGMLESSGGFAGV</sequence>
<proteinExistence type="predicted"/>
<dbReference type="Proteomes" id="UP001383192">
    <property type="component" value="Unassembled WGS sequence"/>
</dbReference>
<dbReference type="AlphaFoldDB" id="A0AAW0BHC1"/>
<gene>
    <name evidence="1" type="ORF">VNI00_016050</name>
</gene>
<organism evidence="1 2">
    <name type="scientific">Paramarasmius palmivorus</name>
    <dbReference type="NCBI Taxonomy" id="297713"/>
    <lineage>
        <taxon>Eukaryota</taxon>
        <taxon>Fungi</taxon>
        <taxon>Dikarya</taxon>
        <taxon>Basidiomycota</taxon>
        <taxon>Agaricomycotina</taxon>
        <taxon>Agaricomycetes</taxon>
        <taxon>Agaricomycetidae</taxon>
        <taxon>Agaricales</taxon>
        <taxon>Marasmiineae</taxon>
        <taxon>Marasmiaceae</taxon>
        <taxon>Paramarasmius</taxon>
    </lineage>
</organism>
<comment type="caution">
    <text evidence="1">The sequence shown here is derived from an EMBL/GenBank/DDBJ whole genome shotgun (WGS) entry which is preliminary data.</text>
</comment>
<evidence type="ECO:0000313" key="1">
    <source>
        <dbReference type="EMBL" id="KAK7025339.1"/>
    </source>
</evidence>
<keyword evidence="2" id="KW-1185">Reference proteome</keyword>
<dbReference type="EMBL" id="JAYKXP010000116">
    <property type="protein sequence ID" value="KAK7025339.1"/>
    <property type="molecule type" value="Genomic_DNA"/>
</dbReference>
<reference evidence="1 2" key="1">
    <citation type="submission" date="2024-01" db="EMBL/GenBank/DDBJ databases">
        <title>A draft genome for a cacao thread blight-causing isolate of Paramarasmius palmivorus.</title>
        <authorList>
            <person name="Baruah I.K."/>
            <person name="Bukari Y."/>
            <person name="Amoako-Attah I."/>
            <person name="Meinhardt L.W."/>
            <person name="Bailey B.A."/>
            <person name="Cohen S.P."/>
        </authorList>
    </citation>
    <scope>NUCLEOTIDE SEQUENCE [LARGE SCALE GENOMIC DNA]</scope>
    <source>
        <strain evidence="1 2">GH-12</strain>
    </source>
</reference>